<dbReference type="Pfam" id="PF03466">
    <property type="entry name" value="LysR_substrate"/>
    <property type="match status" value="1"/>
</dbReference>
<dbReference type="SUPFAM" id="SSF46785">
    <property type="entry name" value="Winged helix' DNA-binding domain"/>
    <property type="match status" value="1"/>
</dbReference>
<keyword evidence="4" id="KW-0804">Transcription</keyword>
<dbReference type="Gene3D" id="3.40.190.10">
    <property type="entry name" value="Periplasmic binding protein-like II"/>
    <property type="match status" value="2"/>
</dbReference>
<dbReference type="InterPro" id="IPR036390">
    <property type="entry name" value="WH_DNA-bd_sf"/>
</dbReference>
<dbReference type="GO" id="GO:0043565">
    <property type="term" value="F:sequence-specific DNA binding"/>
    <property type="evidence" value="ECO:0007669"/>
    <property type="project" value="TreeGrafter"/>
</dbReference>
<evidence type="ECO:0000259" key="5">
    <source>
        <dbReference type="PROSITE" id="PS50931"/>
    </source>
</evidence>
<dbReference type="InterPro" id="IPR005119">
    <property type="entry name" value="LysR_subst-bd"/>
</dbReference>
<dbReference type="CDD" id="cd08472">
    <property type="entry name" value="PBP2_CrgA_like_3"/>
    <property type="match status" value="1"/>
</dbReference>
<dbReference type="PANTHER" id="PTHR30537">
    <property type="entry name" value="HTH-TYPE TRANSCRIPTIONAL REGULATOR"/>
    <property type="match status" value="1"/>
</dbReference>
<evidence type="ECO:0000256" key="1">
    <source>
        <dbReference type="ARBA" id="ARBA00009437"/>
    </source>
</evidence>
<organism evidence="6 7">
    <name type="scientific">Simplicispira hankyongi</name>
    <dbReference type="NCBI Taxonomy" id="2315688"/>
    <lineage>
        <taxon>Bacteria</taxon>
        <taxon>Pseudomonadati</taxon>
        <taxon>Pseudomonadota</taxon>
        <taxon>Betaproteobacteria</taxon>
        <taxon>Burkholderiales</taxon>
        <taxon>Comamonadaceae</taxon>
        <taxon>Simplicispira</taxon>
    </lineage>
</organism>
<dbReference type="SUPFAM" id="SSF53850">
    <property type="entry name" value="Periplasmic binding protein-like II"/>
    <property type="match status" value="1"/>
</dbReference>
<dbReference type="OrthoDB" id="9076738at2"/>
<sequence>MDQIQSMRAFIRVVEAGTFTKAADSLSLPKGTVTKQIQSLESRLRLKLLNRTTRRVTVTTDGAAYYERAARLINDLDDMESSMTNSQAAPQGRLRVDVGSSVARLVIIPALHTFYERFPDIQLHLGVSDRPADLMTENIDCVIRAGELSDQSLVARRIGNVGFATVATPQYLERFGIPRHPSEIEAMHYMVGYFSPRTNRIITQDFLKGSEHIDFIGRNRICVNESNAHIAATLAGLGVAQAVRFLADPHLRNNELIELLPEWERPPLPIYVVYPPNRHLSAKVRAFVDWAAELFSGLPHLQVERPMSDVARADSRASGVLT</sequence>
<evidence type="ECO:0000256" key="2">
    <source>
        <dbReference type="ARBA" id="ARBA00023015"/>
    </source>
</evidence>
<name>A0A398C7W7_9BURK</name>
<evidence type="ECO:0000256" key="3">
    <source>
        <dbReference type="ARBA" id="ARBA00023125"/>
    </source>
</evidence>
<keyword evidence="3" id="KW-0238">DNA-binding</keyword>
<protein>
    <submittedName>
        <fullName evidence="6">LysR family transcriptional regulator</fullName>
    </submittedName>
</protein>
<dbReference type="RefSeq" id="WP_119108629.1">
    <property type="nucleotide sequence ID" value="NZ_QXJC01000002.1"/>
</dbReference>
<comment type="similarity">
    <text evidence="1">Belongs to the LysR transcriptional regulatory family.</text>
</comment>
<dbReference type="AlphaFoldDB" id="A0A398C7W7"/>
<dbReference type="Pfam" id="PF00126">
    <property type="entry name" value="HTH_1"/>
    <property type="match status" value="1"/>
</dbReference>
<accession>A0A398C7W7</accession>
<dbReference type="GO" id="GO:0006351">
    <property type="term" value="P:DNA-templated transcription"/>
    <property type="evidence" value="ECO:0007669"/>
    <property type="project" value="TreeGrafter"/>
</dbReference>
<evidence type="ECO:0000256" key="4">
    <source>
        <dbReference type="ARBA" id="ARBA00023163"/>
    </source>
</evidence>
<dbReference type="FunFam" id="1.10.10.10:FF:000001">
    <property type="entry name" value="LysR family transcriptional regulator"/>
    <property type="match status" value="1"/>
</dbReference>
<gene>
    <name evidence="6" type="ORF">D3F03_06665</name>
</gene>
<dbReference type="GO" id="GO:0003700">
    <property type="term" value="F:DNA-binding transcription factor activity"/>
    <property type="evidence" value="ECO:0007669"/>
    <property type="project" value="InterPro"/>
</dbReference>
<dbReference type="InterPro" id="IPR000847">
    <property type="entry name" value="LysR_HTH_N"/>
</dbReference>
<dbReference type="InterPro" id="IPR058163">
    <property type="entry name" value="LysR-type_TF_proteobact-type"/>
</dbReference>
<dbReference type="InterPro" id="IPR036388">
    <property type="entry name" value="WH-like_DNA-bd_sf"/>
</dbReference>
<proteinExistence type="inferred from homology"/>
<keyword evidence="2" id="KW-0805">Transcription regulation</keyword>
<evidence type="ECO:0000313" key="6">
    <source>
        <dbReference type="EMBL" id="RID98879.1"/>
    </source>
</evidence>
<evidence type="ECO:0000313" key="7">
    <source>
        <dbReference type="Proteomes" id="UP000266302"/>
    </source>
</evidence>
<dbReference type="Gene3D" id="1.10.10.10">
    <property type="entry name" value="Winged helix-like DNA-binding domain superfamily/Winged helix DNA-binding domain"/>
    <property type="match status" value="1"/>
</dbReference>
<dbReference type="PANTHER" id="PTHR30537:SF17">
    <property type="entry name" value="LYSR-FAMILY REGULATORY PROTEIN"/>
    <property type="match status" value="1"/>
</dbReference>
<comment type="caution">
    <text evidence="6">The sequence shown here is derived from an EMBL/GenBank/DDBJ whole genome shotgun (WGS) entry which is preliminary data.</text>
</comment>
<dbReference type="Proteomes" id="UP000266302">
    <property type="component" value="Unassembled WGS sequence"/>
</dbReference>
<reference evidence="6 7" key="1">
    <citation type="submission" date="2018-09" db="EMBL/GenBank/DDBJ databases">
        <title>Draft genome of Simplicispira sp. NY-02.</title>
        <authorList>
            <person name="Im W.T."/>
        </authorList>
    </citation>
    <scope>NUCLEOTIDE SEQUENCE [LARGE SCALE GENOMIC DNA]</scope>
    <source>
        <strain evidence="6 7">NY-02</strain>
    </source>
</reference>
<dbReference type="PROSITE" id="PS50931">
    <property type="entry name" value="HTH_LYSR"/>
    <property type="match status" value="1"/>
</dbReference>
<dbReference type="EMBL" id="QXJC01000002">
    <property type="protein sequence ID" value="RID98879.1"/>
    <property type="molecule type" value="Genomic_DNA"/>
</dbReference>
<keyword evidence="7" id="KW-1185">Reference proteome</keyword>
<feature type="domain" description="HTH lysR-type" evidence="5">
    <location>
        <begin position="1"/>
        <end position="59"/>
    </location>
</feature>